<keyword evidence="3" id="KW-1185">Reference proteome</keyword>
<feature type="domain" description="Transposase (putative) gypsy type" evidence="1">
    <location>
        <begin position="44"/>
        <end position="85"/>
    </location>
</feature>
<comment type="caution">
    <text evidence="2">The sequence shown here is derived from an EMBL/GenBank/DDBJ whole genome shotgun (WGS) entry which is preliminary data.</text>
</comment>
<organism evidence="2 3">
    <name type="scientific">Abeliophyllum distichum</name>
    <dbReference type="NCBI Taxonomy" id="126358"/>
    <lineage>
        <taxon>Eukaryota</taxon>
        <taxon>Viridiplantae</taxon>
        <taxon>Streptophyta</taxon>
        <taxon>Embryophyta</taxon>
        <taxon>Tracheophyta</taxon>
        <taxon>Spermatophyta</taxon>
        <taxon>Magnoliopsida</taxon>
        <taxon>eudicotyledons</taxon>
        <taxon>Gunneridae</taxon>
        <taxon>Pentapetalae</taxon>
        <taxon>asterids</taxon>
        <taxon>lamiids</taxon>
        <taxon>Lamiales</taxon>
        <taxon>Oleaceae</taxon>
        <taxon>Forsythieae</taxon>
        <taxon>Abeliophyllum</taxon>
    </lineage>
</organism>
<dbReference type="InterPro" id="IPR007321">
    <property type="entry name" value="Transposase_28"/>
</dbReference>
<name>A0ABD1QH73_9LAMI</name>
<accession>A0ABD1QH73</accession>
<reference evidence="3" key="1">
    <citation type="submission" date="2024-07" db="EMBL/GenBank/DDBJ databases">
        <title>Two chromosome-level genome assemblies of Korean endemic species Abeliophyllum distichum and Forsythia ovata (Oleaceae).</title>
        <authorList>
            <person name="Jang H."/>
        </authorList>
    </citation>
    <scope>NUCLEOTIDE SEQUENCE [LARGE SCALE GENOMIC DNA]</scope>
</reference>
<dbReference type="EMBL" id="JBFOLK010000011">
    <property type="protein sequence ID" value="KAL2475577.1"/>
    <property type="molecule type" value="Genomic_DNA"/>
</dbReference>
<evidence type="ECO:0000313" key="3">
    <source>
        <dbReference type="Proteomes" id="UP001604336"/>
    </source>
</evidence>
<dbReference type="Pfam" id="PF04195">
    <property type="entry name" value="Transposase_28"/>
    <property type="match status" value="1"/>
</dbReference>
<sequence length="112" mass="12965">MARSRITEGELENMRLSYDIPASVILRAPGQKECADDPPEGFVVIYKLAMQQGLRVPMHHFFREVLKDWNFAPCWITPNGWRQMVASYLLWGFSEAGENLTSREIESLYRPC</sequence>
<gene>
    <name evidence="2" type="ORF">Adt_36313</name>
</gene>
<dbReference type="AlphaFoldDB" id="A0ABD1QH73"/>
<dbReference type="Proteomes" id="UP001604336">
    <property type="component" value="Unassembled WGS sequence"/>
</dbReference>
<evidence type="ECO:0000313" key="2">
    <source>
        <dbReference type="EMBL" id="KAL2475577.1"/>
    </source>
</evidence>
<evidence type="ECO:0000259" key="1">
    <source>
        <dbReference type="Pfam" id="PF04195"/>
    </source>
</evidence>
<proteinExistence type="predicted"/>
<protein>
    <submittedName>
        <fullName evidence="2">Plus3 domain-containing protein</fullName>
    </submittedName>
</protein>